<comment type="caution">
    <text evidence="2">The sequence shown here is derived from an EMBL/GenBank/DDBJ whole genome shotgun (WGS) entry which is preliminary data.</text>
</comment>
<sequence length="67" mass="7871">MLCSKILSNETYLVRLVEEEVLKTWKPSYVQTRAVPKANMEKMRDPTEVRKTKKAEATMRPRGSPYR</sequence>
<feature type="region of interest" description="Disordered" evidence="1">
    <location>
        <begin position="36"/>
        <end position="67"/>
    </location>
</feature>
<evidence type="ECO:0000256" key="1">
    <source>
        <dbReference type="SAM" id="MobiDB-lite"/>
    </source>
</evidence>
<dbReference type="EMBL" id="JAAALK010000290">
    <property type="protein sequence ID" value="KAG8046655.1"/>
    <property type="molecule type" value="Genomic_DNA"/>
</dbReference>
<protein>
    <submittedName>
        <fullName evidence="2">Uncharacterized protein</fullName>
    </submittedName>
</protein>
<feature type="compositionally biased region" description="Basic and acidic residues" evidence="1">
    <location>
        <begin position="39"/>
        <end position="59"/>
    </location>
</feature>
<evidence type="ECO:0000313" key="2">
    <source>
        <dbReference type="EMBL" id="KAG8046655.1"/>
    </source>
</evidence>
<name>A0A8J5QYH2_ZIZPA</name>
<reference evidence="2" key="2">
    <citation type="submission" date="2021-02" db="EMBL/GenBank/DDBJ databases">
        <authorList>
            <person name="Kimball J.A."/>
            <person name="Haas M.W."/>
            <person name="Macchietto M."/>
            <person name="Kono T."/>
            <person name="Duquette J."/>
            <person name="Shao M."/>
        </authorList>
    </citation>
    <scope>NUCLEOTIDE SEQUENCE</scope>
    <source>
        <tissue evidence="2">Fresh leaf tissue</tissue>
    </source>
</reference>
<accession>A0A8J5QYH2</accession>
<dbReference type="AlphaFoldDB" id="A0A8J5QYH2"/>
<reference evidence="2" key="1">
    <citation type="journal article" date="2021" name="bioRxiv">
        <title>Whole Genome Assembly and Annotation of Northern Wild Rice, Zizania palustris L., Supports a Whole Genome Duplication in the Zizania Genus.</title>
        <authorList>
            <person name="Haas M."/>
            <person name="Kono T."/>
            <person name="Macchietto M."/>
            <person name="Millas R."/>
            <person name="McGilp L."/>
            <person name="Shao M."/>
            <person name="Duquette J."/>
            <person name="Hirsch C.N."/>
            <person name="Kimball J."/>
        </authorList>
    </citation>
    <scope>NUCLEOTIDE SEQUENCE</scope>
    <source>
        <tissue evidence="2">Fresh leaf tissue</tissue>
    </source>
</reference>
<dbReference type="Proteomes" id="UP000729402">
    <property type="component" value="Unassembled WGS sequence"/>
</dbReference>
<proteinExistence type="predicted"/>
<gene>
    <name evidence="2" type="ORF">GUJ93_ZPchr0008g11882</name>
</gene>
<organism evidence="2 3">
    <name type="scientific">Zizania palustris</name>
    <name type="common">Northern wild rice</name>
    <dbReference type="NCBI Taxonomy" id="103762"/>
    <lineage>
        <taxon>Eukaryota</taxon>
        <taxon>Viridiplantae</taxon>
        <taxon>Streptophyta</taxon>
        <taxon>Embryophyta</taxon>
        <taxon>Tracheophyta</taxon>
        <taxon>Spermatophyta</taxon>
        <taxon>Magnoliopsida</taxon>
        <taxon>Liliopsida</taxon>
        <taxon>Poales</taxon>
        <taxon>Poaceae</taxon>
        <taxon>BOP clade</taxon>
        <taxon>Oryzoideae</taxon>
        <taxon>Oryzeae</taxon>
        <taxon>Zizaniinae</taxon>
        <taxon>Zizania</taxon>
    </lineage>
</organism>
<evidence type="ECO:0000313" key="3">
    <source>
        <dbReference type="Proteomes" id="UP000729402"/>
    </source>
</evidence>
<keyword evidence="3" id="KW-1185">Reference proteome</keyword>